<dbReference type="AlphaFoldDB" id="A0AAV4Z2Q0"/>
<name>A0AAV4Z2Q0_9HYPH</name>
<comment type="caution">
    <text evidence="3">The sequence shown here is derived from an EMBL/GenBank/DDBJ whole genome shotgun (WGS) entry which is preliminary data.</text>
</comment>
<reference evidence="3" key="2">
    <citation type="submission" date="2021-08" db="EMBL/GenBank/DDBJ databases">
        <authorList>
            <person name="Tani A."/>
            <person name="Ola A."/>
            <person name="Ogura Y."/>
            <person name="Katsura K."/>
            <person name="Hayashi T."/>
        </authorList>
    </citation>
    <scope>NUCLEOTIDE SEQUENCE</scope>
    <source>
        <strain evidence="3">DSM 21893</strain>
    </source>
</reference>
<evidence type="ECO:0000313" key="3">
    <source>
        <dbReference type="EMBL" id="GJD38344.1"/>
    </source>
</evidence>
<organism evidence="3 4">
    <name type="scientific">Methylobacterium bullatum</name>
    <dbReference type="NCBI Taxonomy" id="570505"/>
    <lineage>
        <taxon>Bacteria</taxon>
        <taxon>Pseudomonadati</taxon>
        <taxon>Pseudomonadota</taxon>
        <taxon>Alphaproteobacteria</taxon>
        <taxon>Hyphomicrobiales</taxon>
        <taxon>Methylobacteriaceae</taxon>
        <taxon>Methylobacterium</taxon>
    </lineage>
</organism>
<gene>
    <name evidence="3" type="ORF">OICFNHDK_0789</name>
</gene>
<keyword evidence="4" id="KW-1185">Reference proteome</keyword>
<dbReference type="EMBL" id="BPQF01000005">
    <property type="protein sequence ID" value="GJD38344.1"/>
    <property type="molecule type" value="Genomic_DNA"/>
</dbReference>
<keyword evidence="1" id="KW-1133">Transmembrane helix</keyword>
<feature type="transmembrane region" description="Helical" evidence="1">
    <location>
        <begin position="29"/>
        <end position="52"/>
    </location>
</feature>
<protein>
    <recommendedName>
        <fullName evidence="2">TadE-like domain-containing protein</fullName>
    </recommendedName>
</protein>
<proteinExistence type="predicted"/>
<dbReference type="Pfam" id="PF07811">
    <property type="entry name" value="TadE"/>
    <property type="match status" value="1"/>
</dbReference>
<dbReference type="RefSeq" id="WP_018044941.1">
    <property type="nucleotide sequence ID" value="NZ_BPQF01000005.1"/>
</dbReference>
<keyword evidence="1" id="KW-0812">Transmembrane</keyword>
<accession>A0AAV4Z2Q0</accession>
<reference evidence="3" key="1">
    <citation type="journal article" date="2016" name="Front. Microbiol.">
        <title>Genome Sequence of the Piezophilic, Mesophilic Sulfate-Reducing Bacterium Desulfovibrio indicus J2T.</title>
        <authorList>
            <person name="Cao J."/>
            <person name="Maignien L."/>
            <person name="Shao Z."/>
            <person name="Alain K."/>
            <person name="Jebbar M."/>
        </authorList>
    </citation>
    <scope>NUCLEOTIDE SEQUENCE</scope>
    <source>
        <strain evidence="3">DSM 21893</strain>
    </source>
</reference>
<feature type="domain" description="TadE-like" evidence="2">
    <location>
        <begin position="23"/>
        <end position="65"/>
    </location>
</feature>
<sequence>MNVRGRTRLIVRTLRELPGDRSGATAVEFGLVGIPFFVLLGAMLEGFMFMVAQVSFDNALDRAARAVFTGTFQQGSNGSDPAARLIQEMCKDATLFTCNAEKIKIEVTTADADDAPVTCSPYDSTSQSISAGFGTKFQCPNGDDIVTICAMAAIPRYFPTSKLTLPPLPNNEQMIRSMVVFRAEPYAQGKCQAN</sequence>
<evidence type="ECO:0000313" key="4">
    <source>
        <dbReference type="Proteomes" id="UP001055307"/>
    </source>
</evidence>
<evidence type="ECO:0000259" key="2">
    <source>
        <dbReference type="Pfam" id="PF07811"/>
    </source>
</evidence>
<dbReference type="InterPro" id="IPR012495">
    <property type="entry name" value="TadE-like_dom"/>
</dbReference>
<evidence type="ECO:0000256" key="1">
    <source>
        <dbReference type="SAM" id="Phobius"/>
    </source>
</evidence>
<dbReference type="Proteomes" id="UP001055307">
    <property type="component" value="Unassembled WGS sequence"/>
</dbReference>
<keyword evidence="1" id="KW-0472">Membrane</keyword>